<dbReference type="PANTHER" id="PTHR33736:SF4">
    <property type="entry name" value="F-BOX PROTEIN-RELATED"/>
    <property type="match status" value="1"/>
</dbReference>
<dbReference type="InterPro" id="IPR029064">
    <property type="entry name" value="Ribosomal_eL30-like_sf"/>
</dbReference>
<protein>
    <recommendedName>
        <fullName evidence="3">Ribosomal protein L7Ae/L30e/S12e/Gadd45 domain-containing protein</fullName>
    </recommendedName>
</protein>
<proteinExistence type="predicted"/>
<evidence type="ECO:0000313" key="2">
    <source>
        <dbReference type="Proteomes" id="UP000823388"/>
    </source>
</evidence>
<name>A0A8T0NB75_PANVG</name>
<evidence type="ECO:0008006" key="3">
    <source>
        <dbReference type="Google" id="ProtNLM"/>
    </source>
</evidence>
<comment type="caution">
    <text evidence="1">The sequence shown here is derived from an EMBL/GenBank/DDBJ whole genome shotgun (WGS) entry which is preliminary data.</text>
</comment>
<dbReference type="EMBL" id="CM029053">
    <property type="protein sequence ID" value="KAG2546145.1"/>
    <property type="molecule type" value="Genomic_DNA"/>
</dbReference>
<dbReference type="SUPFAM" id="SSF55315">
    <property type="entry name" value="L30e-like"/>
    <property type="match status" value="1"/>
</dbReference>
<evidence type="ECO:0000313" key="1">
    <source>
        <dbReference type="EMBL" id="KAG2546145.1"/>
    </source>
</evidence>
<dbReference type="AlphaFoldDB" id="A0A8T0NB75"/>
<keyword evidence="2" id="KW-1185">Reference proteome</keyword>
<gene>
    <name evidence="1" type="ORF">PVAP13_9KG033808</name>
</gene>
<dbReference type="InterPro" id="IPR045283">
    <property type="entry name" value="AT3G44326-like"/>
</dbReference>
<dbReference type="Proteomes" id="UP000823388">
    <property type="component" value="Chromosome 9K"/>
</dbReference>
<sequence>MRRGVRPRHCLDVEDADGAAVNVEGSGTLRLLAATMEASRRGGERDQEEAKRRYLEFMRRKKGRKESEARREALVDLCCSTASAAVVLSYLSPRSRFGDRHLPAGRPERAAAGCRAAMSWSRNGDPELNMISNLVDPDKICSDARLEREQAIKDDVGTVQIQQLDKGPFYGSPTYLESWKMVQNKAQLVVIAHDVDPIELLCRKMEFPYCIVKRKGSPWIDCSQEDRIRAVPYHCQE</sequence>
<reference evidence="1" key="1">
    <citation type="submission" date="2020-05" db="EMBL/GenBank/DDBJ databases">
        <title>WGS assembly of Panicum virgatum.</title>
        <authorList>
            <person name="Lovell J.T."/>
            <person name="Jenkins J."/>
            <person name="Shu S."/>
            <person name="Juenger T.E."/>
            <person name="Schmutz J."/>
        </authorList>
    </citation>
    <scope>NUCLEOTIDE SEQUENCE</scope>
    <source>
        <strain evidence="1">AP13</strain>
    </source>
</reference>
<dbReference type="PANTHER" id="PTHR33736">
    <property type="entry name" value="F-BOX PROTEIN-RELATED"/>
    <property type="match status" value="1"/>
</dbReference>
<accession>A0A8T0NB75</accession>
<organism evidence="1 2">
    <name type="scientific">Panicum virgatum</name>
    <name type="common">Blackwell switchgrass</name>
    <dbReference type="NCBI Taxonomy" id="38727"/>
    <lineage>
        <taxon>Eukaryota</taxon>
        <taxon>Viridiplantae</taxon>
        <taxon>Streptophyta</taxon>
        <taxon>Embryophyta</taxon>
        <taxon>Tracheophyta</taxon>
        <taxon>Spermatophyta</taxon>
        <taxon>Magnoliopsida</taxon>
        <taxon>Liliopsida</taxon>
        <taxon>Poales</taxon>
        <taxon>Poaceae</taxon>
        <taxon>PACMAD clade</taxon>
        <taxon>Panicoideae</taxon>
        <taxon>Panicodae</taxon>
        <taxon>Paniceae</taxon>
        <taxon>Panicinae</taxon>
        <taxon>Panicum</taxon>
        <taxon>Panicum sect. Hiantes</taxon>
    </lineage>
</organism>
<dbReference type="Gene3D" id="3.30.1330.30">
    <property type="match status" value="1"/>
</dbReference>